<dbReference type="RefSeq" id="WP_275475171.1">
    <property type="nucleotide sequence ID" value="NZ_CP162940.1"/>
</dbReference>
<dbReference type="Proteomes" id="UP001579974">
    <property type="component" value="Unassembled WGS sequence"/>
</dbReference>
<evidence type="ECO:0000313" key="2">
    <source>
        <dbReference type="Proteomes" id="UP001579974"/>
    </source>
</evidence>
<gene>
    <name evidence="1" type="ORF">KKP3000_002470</name>
</gene>
<accession>A0ABV5ALF6</accession>
<organism evidence="1 2">
    <name type="scientific">Alicyclobacillus fastidiosus</name>
    <dbReference type="NCBI Taxonomy" id="392011"/>
    <lineage>
        <taxon>Bacteria</taxon>
        <taxon>Bacillati</taxon>
        <taxon>Bacillota</taxon>
        <taxon>Bacilli</taxon>
        <taxon>Bacillales</taxon>
        <taxon>Alicyclobacillaceae</taxon>
        <taxon>Alicyclobacillus</taxon>
    </lineage>
</organism>
<dbReference type="EMBL" id="JBDXSU010000030">
    <property type="protein sequence ID" value="MFB5192880.1"/>
    <property type="molecule type" value="Genomic_DNA"/>
</dbReference>
<sequence>MGIEQECTVRFQGILELGSIALSQLGNSEVPFDGADETLSKRNVEFEALKQVLETKGSVALFEALKESFKRVLDQNQLLAEAISNRQSSLQSVMLQGMAVRRFARSAAPSIQGSLLDIEL</sequence>
<proteinExistence type="predicted"/>
<keyword evidence="2" id="KW-1185">Reference proteome</keyword>
<reference evidence="1 2" key="1">
    <citation type="journal article" date="2024" name="Int. J. Mol. Sci.">
        <title>Exploration of Alicyclobacillus spp. Genome in Search of Antibiotic Resistance.</title>
        <authorList>
            <person name="Bucka-Kolendo J."/>
            <person name="Kiousi D.E."/>
            <person name="Dekowska A."/>
            <person name="Mikolajczuk-Szczyrba A."/>
            <person name="Karadedos D.M."/>
            <person name="Michael P."/>
            <person name="Galanis A."/>
            <person name="Sokolowska B."/>
        </authorList>
    </citation>
    <scope>NUCLEOTIDE SEQUENCE [LARGE SCALE GENOMIC DNA]</scope>
    <source>
        <strain evidence="1 2">KKP 3000</strain>
    </source>
</reference>
<protein>
    <submittedName>
        <fullName evidence="1">Uncharacterized protein</fullName>
    </submittedName>
</protein>
<comment type="caution">
    <text evidence="1">The sequence shown here is derived from an EMBL/GenBank/DDBJ whole genome shotgun (WGS) entry which is preliminary data.</text>
</comment>
<name>A0ABV5ALF6_9BACL</name>
<evidence type="ECO:0000313" key="1">
    <source>
        <dbReference type="EMBL" id="MFB5192880.1"/>
    </source>
</evidence>